<dbReference type="Pfam" id="PF04123">
    <property type="entry name" value="DUF373"/>
    <property type="match status" value="1"/>
</dbReference>
<dbReference type="EMBL" id="JBHSXI010000001">
    <property type="protein sequence ID" value="MFC6887470.1"/>
    <property type="molecule type" value="Genomic_DNA"/>
</dbReference>
<dbReference type="PANTHER" id="PTHR38815:SF1">
    <property type="entry name" value="DUF373 FAMILY PROTEIN"/>
    <property type="match status" value="1"/>
</dbReference>
<keyword evidence="1" id="KW-0472">Membrane</keyword>
<evidence type="ECO:0000313" key="2">
    <source>
        <dbReference type="EMBL" id="MFC6887470.1"/>
    </source>
</evidence>
<feature type="transmembrane region" description="Helical" evidence="1">
    <location>
        <begin position="307"/>
        <end position="326"/>
    </location>
</feature>
<feature type="transmembrane region" description="Helical" evidence="1">
    <location>
        <begin position="158"/>
        <end position="176"/>
    </location>
</feature>
<comment type="caution">
    <text evidence="2">The sequence shown here is derived from an EMBL/GenBank/DDBJ whole genome shotgun (WGS) entry which is preliminary data.</text>
</comment>
<dbReference type="PANTHER" id="PTHR38815">
    <property type="entry name" value="HYPOTHETICAL MEMBRANE PROTEIN, CONSERVED, DUF373 FAMILY"/>
    <property type="match status" value="1"/>
</dbReference>
<reference evidence="2 3" key="1">
    <citation type="journal article" date="2019" name="Int. J. Syst. Evol. Microbiol.">
        <title>The Global Catalogue of Microorganisms (GCM) 10K type strain sequencing project: providing services to taxonomists for standard genome sequencing and annotation.</title>
        <authorList>
            <consortium name="The Broad Institute Genomics Platform"/>
            <consortium name="The Broad Institute Genome Sequencing Center for Infectious Disease"/>
            <person name="Wu L."/>
            <person name="Ma J."/>
        </authorList>
    </citation>
    <scope>NUCLEOTIDE SEQUENCE [LARGE SCALE GENOMIC DNA]</scope>
    <source>
        <strain evidence="2 3">Y73</strain>
    </source>
</reference>
<dbReference type="InterPro" id="IPR007254">
    <property type="entry name" value="DUF373"/>
</dbReference>
<keyword evidence="1" id="KW-0812">Transmembrane</keyword>
<dbReference type="AlphaFoldDB" id="A0ABD5UDA2"/>
<evidence type="ECO:0000256" key="1">
    <source>
        <dbReference type="SAM" id="Phobius"/>
    </source>
</evidence>
<accession>A0ABD5UDA2</accession>
<keyword evidence="1" id="KW-1133">Transmembrane helix</keyword>
<keyword evidence="3" id="KW-1185">Reference proteome</keyword>
<proteinExistence type="predicted"/>
<feature type="transmembrane region" description="Helical" evidence="1">
    <location>
        <begin position="222"/>
        <end position="243"/>
    </location>
</feature>
<protein>
    <submittedName>
        <fullName evidence="2">DUF373 family protein</fullName>
    </submittedName>
</protein>
<gene>
    <name evidence="2" type="ORF">ACFQEY_00150</name>
</gene>
<sequence length="369" mass="38448">MLLVLCVDLDDDLGRKTGIPTPVIGAPDVTEAAVALATADPEDSDVNVLFQGVNVHDELAADGEAVEVAAVTGVDGSDVKANRAVGKEVDRVLAELSTGEEVSAVVITDGAQDESVLPVIRSRMPIDGMRRVVVRQAQDLESLYYTIKQVLADPETRGTILVPLGVLLLIYPLVVVANLFDVAGAAVLGILSGFVGLYSLFRGLGLEDSVDRTAATVRNVLYTGRVTLVTYVVALALIVVGAVQGLDTVETVTAVQNAEVTTGLGIAAFVHGFVQWLAVAGITSSLGQITDEYLAGRFRWRYLNAPFYVLSIAVVLYAVSGFFLPAAPGVTSLGLPDLAMALAAGTLTAVLSTLAFAVAESQLPSAEPA</sequence>
<name>A0ABD5UDA2_9EURY</name>
<dbReference type="RefSeq" id="WP_379763554.1">
    <property type="nucleotide sequence ID" value="NZ_JBHSXI010000001.1"/>
</dbReference>
<feature type="transmembrane region" description="Helical" evidence="1">
    <location>
        <begin position="338"/>
        <end position="359"/>
    </location>
</feature>
<dbReference type="Proteomes" id="UP001596333">
    <property type="component" value="Unassembled WGS sequence"/>
</dbReference>
<feature type="transmembrane region" description="Helical" evidence="1">
    <location>
        <begin position="263"/>
        <end position="286"/>
    </location>
</feature>
<feature type="transmembrane region" description="Helical" evidence="1">
    <location>
        <begin position="182"/>
        <end position="201"/>
    </location>
</feature>
<evidence type="ECO:0000313" key="3">
    <source>
        <dbReference type="Proteomes" id="UP001596333"/>
    </source>
</evidence>
<organism evidence="2 3">
    <name type="scientific">Halorubrum trueperi</name>
    <dbReference type="NCBI Taxonomy" id="2004704"/>
    <lineage>
        <taxon>Archaea</taxon>
        <taxon>Methanobacteriati</taxon>
        <taxon>Methanobacteriota</taxon>
        <taxon>Stenosarchaea group</taxon>
        <taxon>Halobacteria</taxon>
        <taxon>Halobacteriales</taxon>
        <taxon>Haloferacaceae</taxon>
        <taxon>Halorubrum</taxon>
    </lineage>
</organism>